<evidence type="ECO:0000256" key="1">
    <source>
        <dbReference type="SAM" id="MobiDB-lite"/>
    </source>
</evidence>
<dbReference type="AlphaFoldDB" id="A0A9P0MLN7"/>
<evidence type="ECO:0000313" key="2">
    <source>
        <dbReference type="EMBL" id="CAH1397884.1"/>
    </source>
</evidence>
<protein>
    <submittedName>
        <fullName evidence="3">Uncharacterized protein</fullName>
    </submittedName>
</protein>
<feature type="compositionally biased region" description="Basic and acidic residues" evidence="1">
    <location>
        <begin position="174"/>
        <end position="205"/>
    </location>
</feature>
<gene>
    <name evidence="2" type="ORF">NEZAVI_LOCUS7637</name>
    <name evidence="3" type="ORF">NEZAVI_LOCUS7638</name>
</gene>
<reference evidence="3" key="1">
    <citation type="submission" date="2022-01" db="EMBL/GenBank/DDBJ databases">
        <authorList>
            <person name="King R."/>
        </authorList>
    </citation>
    <scope>NUCLEOTIDE SEQUENCE</scope>
</reference>
<evidence type="ECO:0000313" key="4">
    <source>
        <dbReference type="Proteomes" id="UP001152798"/>
    </source>
</evidence>
<evidence type="ECO:0000313" key="3">
    <source>
        <dbReference type="EMBL" id="CAH1397885.1"/>
    </source>
</evidence>
<feature type="region of interest" description="Disordered" evidence="1">
    <location>
        <begin position="57"/>
        <end position="85"/>
    </location>
</feature>
<name>A0A9P0MLN7_NEZVI</name>
<proteinExistence type="predicted"/>
<organism evidence="3 4">
    <name type="scientific">Nezara viridula</name>
    <name type="common">Southern green stink bug</name>
    <name type="synonym">Cimex viridulus</name>
    <dbReference type="NCBI Taxonomy" id="85310"/>
    <lineage>
        <taxon>Eukaryota</taxon>
        <taxon>Metazoa</taxon>
        <taxon>Ecdysozoa</taxon>
        <taxon>Arthropoda</taxon>
        <taxon>Hexapoda</taxon>
        <taxon>Insecta</taxon>
        <taxon>Pterygota</taxon>
        <taxon>Neoptera</taxon>
        <taxon>Paraneoptera</taxon>
        <taxon>Hemiptera</taxon>
        <taxon>Heteroptera</taxon>
        <taxon>Panheteroptera</taxon>
        <taxon>Pentatomomorpha</taxon>
        <taxon>Pentatomoidea</taxon>
        <taxon>Pentatomidae</taxon>
        <taxon>Pentatominae</taxon>
        <taxon>Nezara</taxon>
    </lineage>
</organism>
<feature type="region of interest" description="Disordered" evidence="1">
    <location>
        <begin position="141"/>
        <end position="205"/>
    </location>
</feature>
<dbReference type="Proteomes" id="UP001152798">
    <property type="component" value="Chromosome 4"/>
</dbReference>
<dbReference type="EMBL" id="OV725080">
    <property type="protein sequence ID" value="CAH1397885.1"/>
    <property type="molecule type" value="Genomic_DNA"/>
</dbReference>
<dbReference type="EMBL" id="OV725080">
    <property type="protein sequence ID" value="CAH1397884.1"/>
    <property type="molecule type" value="Genomic_DNA"/>
</dbReference>
<accession>A0A9P0MLN7</accession>
<feature type="compositionally biased region" description="Polar residues" evidence="1">
    <location>
        <begin position="67"/>
        <end position="79"/>
    </location>
</feature>
<sequence>MCGNVLSCLKGNASESASLTYFGRREEDYTGTKVLRRFDDSGTFTLGELHSLISDVSDEEVEVESVNTETNPDDASQPESEGPKIGYLDEELEGSESDPNYAYLHPVPSSDNYQAMSRVTDIIKLSDLSTRLDTSIYEGRSVHRGSTEGELQPGLRSILKHNPVEPEPQAGSSRAEEIKPDSQKTEIPDSFNKNKDDLPENTEEK</sequence>
<keyword evidence="4" id="KW-1185">Reference proteome</keyword>